<keyword evidence="4" id="KW-0520">NAD</keyword>
<protein>
    <recommendedName>
        <fullName evidence="2">UDP-N-acetyl-D-mannosamine dehydrogenase</fullName>
        <ecNumber evidence="1">1.1.1.336</ecNumber>
    </recommendedName>
    <alternativeName>
        <fullName evidence="5">UDP-ManNAc 6-dehydrogenase</fullName>
    </alternativeName>
</protein>
<dbReference type="RefSeq" id="WP_256531342.1">
    <property type="nucleotide sequence ID" value="NZ_CP101824.1"/>
</dbReference>
<evidence type="ECO:0000256" key="8">
    <source>
        <dbReference type="SAM" id="MobiDB-lite"/>
    </source>
</evidence>
<dbReference type="InterPro" id="IPR014026">
    <property type="entry name" value="UDP-Glc/GDP-Man_DH_dimer"/>
</dbReference>
<dbReference type="AlphaFoldDB" id="A0ABD5NN94"/>
<dbReference type="PANTHER" id="PTHR43491">
    <property type="entry name" value="UDP-N-ACETYL-D-MANNOSAMINE DEHYDROGENASE"/>
    <property type="match status" value="1"/>
</dbReference>
<evidence type="ECO:0000256" key="1">
    <source>
        <dbReference type="ARBA" id="ARBA00012935"/>
    </source>
</evidence>
<dbReference type="Proteomes" id="UP001595846">
    <property type="component" value="Unassembled WGS sequence"/>
</dbReference>
<feature type="compositionally biased region" description="Basic and acidic residues" evidence="8">
    <location>
        <begin position="449"/>
        <end position="466"/>
    </location>
</feature>
<dbReference type="PIRSF" id="PIRSF000124">
    <property type="entry name" value="UDPglc_GDPman_dh"/>
    <property type="match status" value="1"/>
</dbReference>
<comment type="similarity">
    <text evidence="7">Belongs to the UDP-glucose/GDP-mannose dehydrogenase family.</text>
</comment>
<dbReference type="SUPFAM" id="SSF51735">
    <property type="entry name" value="NAD(P)-binding Rossmann-fold domains"/>
    <property type="match status" value="1"/>
</dbReference>
<keyword evidence="11" id="KW-1185">Reference proteome</keyword>
<dbReference type="Gene3D" id="3.40.50.720">
    <property type="entry name" value="NAD(P)-binding Rossmann-like Domain"/>
    <property type="match status" value="2"/>
</dbReference>
<name>A0ABD5NN94_9EURY</name>
<evidence type="ECO:0000256" key="3">
    <source>
        <dbReference type="ARBA" id="ARBA00023002"/>
    </source>
</evidence>
<dbReference type="Pfam" id="PF03720">
    <property type="entry name" value="UDPG_MGDP_dh_C"/>
    <property type="match status" value="1"/>
</dbReference>
<dbReference type="InterPro" id="IPR036220">
    <property type="entry name" value="UDP-Glc/GDP-Man_DH_C_sf"/>
</dbReference>
<sequence>MTDAACHRLYDSGVSNRVEREALTGGAIPLAVYGLGKMGLPLAAVFADTGVRVTGVDVDPEVVASVSAGDAHVDEPGLDPLVTDQVDAGRLSATTDGPAAAANATVHVVIVPTLVGDDHEPDLSTVEAVLEDIAAGLDPGDLVVLESTVPPRTARDVVTPTLESATGLDRGSFGVAVCPERTSSGTALRDIRGQYPKVVGGIDAASTRAASTLYEPVNAAGVTTVADATTAEAVKVFEGIYRDVNIALANELARTSDDLEISVLEAIETANQLPVCDIHDPGPGVGGHCIPNYPHFLMGQIDVDTPLTATARRVNDRMPAVVVDRLGRELDAVGTDLENATVAVLGLTYRPGIPELRHAPALDVVDRLRARGASVVATDPLVDPDDLGISPLPMAGLPDADLDAIVVVTPHTAFRTIDWEAVDPLVVLDGRNALDLEGTHHHVLTLGDGSREGTNRHSLRARLDAR</sequence>
<dbReference type="EMBL" id="JBHSAQ010000003">
    <property type="protein sequence ID" value="MFC3958310.1"/>
    <property type="molecule type" value="Genomic_DNA"/>
</dbReference>
<evidence type="ECO:0000256" key="4">
    <source>
        <dbReference type="ARBA" id="ARBA00023027"/>
    </source>
</evidence>
<dbReference type="GeneID" id="73904074"/>
<keyword evidence="3" id="KW-0560">Oxidoreductase</keyword>
<dbReference type="InterPro" id="IPR008927">
    <property type="entry name" value="6-PGluconate_DH-like_C_sf"/>
</dbReference>
<feature type="region of interest" description="Disordered" evidence="8">
    <location>
        <begin position="447"/>
        <end position="466"/>
    </location>
</feature>
<evidence type="ECO:0000256" key="6">
    <source>
        <dbReference type="ARBA" id="ARBA00049130"/>
    </source>
</evidence>
<dbReference type="SUPFAM" id="SSF48179">
    <property type="entry name" value="6-phosphogluconate dehydrogenase C-terminal domain-like"/>
    <property type="match status" value="1"/>
</dbReference>
<dbReference type="InterPro" id="IPR001732">
    <property type="entry name" value="UDP-Glc/GDP-Man_DH_N"/>
</dbReference>
<dbReference type="SUPFAM" id="SSF52413">
    <property type="entry name" value="UDP-glucose/GDP-mannose dehydrogenase C-terminal domain"/>
    <property type="match status" value="1"/>
</dbReference>
<evidence type="ECO:0000256" key="5">
    <source>
        <dbReference type="ARBA" id="ARBA00030172"/>
    </source>
</evidence>
<dbReference type="GO" id="GO:0089714">
    <property type="term" value="F:UDP-N-acetyl-D-mannosamine dehydrogenase activity"/>
    <property type="evidence" value="ECO:0007669"/>
    <property type="project" value="UniProtKB-EC"/>
</dbReference>
<dbReference type="InterPro" id="IPR028359">
    <property type="entry name" value="UDP_ManNAc/GlcNAc_DH"/>
</dbReference>
<dbReference type="EC" id="1.1.1.336" evidence="1"/>
<dbReference type="NCBIfam" id="TIGR03026">
    <property type="entry name" value="NDP-sugDHase"/>
    <property type="match status" value="1"/>
</dbReference>
<organism evidence="10 11">
    <name type="scientific">Halovivax cerinus</name>
    <dbReference type="NCBI Taxonomy" id="1487865"/>
    <lineage>
        <taxon>Archaea</taxon>
        <taxon>Methanobacteriati</taxon>
        <taxon>Methanobacteriota</taxon>
        <taxon>Stenosarchaea group</taxon>
        <taxon>Halobacteria</taxon>
        <taxon>Halobacteriales</taxon>
        <taxon>Natrialbaceae</taxon>
        <taxon>Halovivax</taxon>
    </lineage>
</organism>
<dbReference type="PIRSF" id="PIRSF500136">
    <property type="entry name" value="UDP_ManNAc_DH"/>
    <property type="match status" value="1"/>
</dbReference>
<feature type="domain" description="UDP-glucose/GDP-mannose dehydrogenase C-terminal" evidence="9">
    <location>
        <begin position="343"/>
        <end position="436"/>
    </location>
</feature>
<comment type="caution">
    <text evidence="10">The sequence shown here is derived from an EMBL/GenBank/DDBJ whole genome shotgun (WGS) entry which is preliminary data.</text>
</comment>
<dbReference type="Pfam" id="PF03721">
    <property type="entry name" value="UDPG_MGDP_dh_N"/>
    <property type="match status" value="1"/>
</dbReference>
<dbReference type="PANTHER" id="PTHR43491:SF5">
    <property type="entry name" value="UDP-N-ACETYL-D-MANNOSAMINE DEHYDROGENASE"/>
    <property type="match status" value="1"/>
</dbReference>
<dbReference type="SMART" id="SM00984">
    <property type="entry name" value="UDPG_MGDP_dh_C"/>
    <property type="match status" value="1"/>
</dbReference>
<dbReference type="InterPro" id="IPR017476">
    <property type="entry name" value="UDP-Glc/GDP-Man"/>
</dbReference>
<gene>
    <name evidence="10" type="ORF">ACFOUR_08000</name>
</gene>
<dbReference type="InterPro" id="IPR036291">
    <property type="entry name" value="NAD(P)-bd_dom_sf"/>
</dbReference>
<dbReference type="InterPro" id="IPR014027">
    <property type="entry name" value="UDP-Glc/GDP-Man_DH_C"/>
</dbReference>
<comment type="catalytic activity">
    <reaction evidence="6">
        <text>UDP-N-acetyl-alpha-D-mannosamine + 2 NAD(+) + H2O = UDP-N-acetyl-alpha-D-mannosaminouronate + 2 NADH + 3 H(+)</text>
        <dbReference type="Rhea" id="RHEA:25780"/>
        <dbReference type="ChEBI" id="CHEBI:15377"/>
        <dbReference type="ChEBI" id="CHEBI:15378"/>
        <dbReference type="ChEBI" id="CHEBI:57540"/>
        <dbReference type="ChEBI" id="CHEBI:57945"/>
        <dbReference type="ChEBI" id="CHEBI:68623"/>
        <dbReference type="ChEBI" id="CHEBI:70731"/>
        <dbReference type="EC" id="1.1.1.336"/>
    </reaction>
</comment>
<evidence type="ECO:0000256" key="2">
    <source>
        <dbReference type="ARBA" id="ARBA00016796"/>
    </source>
</evidence>
<dbReference type="Pfam" id="PF00984">
    <property type="entry name" value="UDPG_MGDP_dh"/>
    <property type="match status" value="1"/>
</dbReference>
<evidence type="ECO:0000259" key="9">
    <source>
        <dbReference type="SMART" id="SM00984"/>
    </source>
</evidence>
<reference evidence="10 11" key="1">
    <citation type="journal article" date="2019" name="Int. J. Syst. Evol. Microbiol.">
        <title>The Global Catalogue of Microorganisms (GCM) 10K type strain sequencing project: providing services to taxonomists for standard genome sequencing and annotation.</title>
        <authorList>
            <consortium name="The Broad Institute Genomics Platform"/>
            <consortium name="The Broad Institute Genome Sequencing Center for Infectious Disease"/>
            <person name="Wu L."/>
            <person name="Ma J."/>
        </authorList>
    </citation>
    <scope>NUCLEOTIDE SEQUENCE [LARGE SCALE GENOMIC DNA]</scope>
    <source>
        <strain evidence="10 11">IBRC-M 10256</strain>
    </source>
</reference>
<evidence type="ECO:0000256" key="7">
    <source>
        <dbReference type="PIRNR" id="PIRNR000124"/>
    </source>
</evidence>
<proteinExistence type="inferred from homology"/>
<evidence type="ECO:0000313" key="11">
    <source>
        <dbReference type="Proteomes" id="UP001595846"/>
    </source>
</evidence>
<accession>A0ABD5NN94</accession>
<evidence type="ECO:0000313" key="10">
    <source>
        <dbReference type="EMBL" id="MFC3958310.1"/>
    </source>
</evidence>